<dbReference type="SUPFAM" id="SSF48403">
    <property type="entry name" value="Ankyrin repeat"/>
    <property type="match status" value="1"/>
</dbReference>
<organism evidence="1 2">
    <name type="scientific">Phytophthora sojae (strain P6497)</name>
    <name type="common">Soybean stem and root rot agent</name>
    <name type="synonym">Phytophthora megasperma f. sp. glycines</name>
    <dbReference type="NCBI Taxonomy" id="1094619"/>
    <lineage>
        <taxon>Eukaryota</taxon>
        <taxon>Sar</taxon>
        <taxon>Stramenopiles</taxon>
        <taxon>Oomycota</taxon>
        <taxon>Peronosporomycetes</taxon>
        <taxon>Peronosporales</taxon>
        <taxon>Peronosporaceae</taxon>
        <taxon>Phytophthora</taxon>
    </lineage>
</organism>
<sequence length="120" mass="12642">MKYIDASSILGALEQLPSDVTVAALKPILTKCDPNLFPDIFTSAAARGCRGLVEYLQNEMDTMSIRCALEAAARNGQVKVVALLRGLGDAIGIGSALVVAREVGCSEVVLLLTGKKPRLV</sequence>
<dbReference type="Proteomes" id="UP000002640">
    <property type="component" value="Unassembled WGS sequence"/>
</dbReference>
<dbReference type="InParanoid" id="G4ZF29"/>
<name>G4ZF29_PHYSP</name>
<reference evidence="1 2" key="1">
    <citation type="journal article" date="2006" name="Science">
        <title>Phytophthora genome sequences uncover evolutionary origins and mechanisms of pathogenesis.</title>
        <authorList>
            <person name="Tyler B.M."/>
            <person name="Tripathy S."/>
            <person name="Zhang X."/>
            <person name="Dehal P."/>
            <person name="Jiang R.H."/>
            <person name="Aerts A."/>
            <person name="Arredondo F.D."/>
            <person name="Baxter L."/>
            <person name="Bensasson D."/>
            <person name="Beynon J.L."/>
            <person name="Chapman J."/>
            <person name="Damasceno C.M."/>
            <person name="Dorrance A.E."/>
            <person name="Dou D."/>
            <person name="Dickerman A.W."/>
            <person name="Dubchak I.L."/>
            <person name="Garbelotto M."/>
            <person name="Gijzen M."/>
            <person name="Gordon S.G."/>
            <person name="Govers F."/>
            <person name="Grunwald N.J."/>
            <person name="Huang W."/>
            <person name="Ivors K.L."/>
            <person name="Jones R.W."/>
            <person name="Kamoun S."/>
            <person name="Krampis K."/>
            <person name="Lamour K.H."/>
            <person name="Lee M.K."/>
            <person name="McDonald W.H."/>
            <person name="Medina M."/>
            <person name="Meijer H.J."/>
            <person name="Nordberg E.K."/>
            <person name="Maclean D.J."/>
            <person name="Ospina-Giraldo M.D."/>
            <person name="Morris P.F."/>
            <person name="Phuntumart V."/>
            <person name="Putnam N.H."/>
            <person name="Rash S."/>
            <person name="Rose J.K."/>
            <person name="Sakihama Y."/>
            <person name="Salamov A.A."/>
            <person name="Savidor A."/>
            <person name="Scheuring C.F."/>
            <person name="Smith B.M."/>
            <person name="Sobral B.W."/>
            <person name="Terry A."/>
            <person name="Torto-Alalibo T.A."/>
            <person name="Win J."/>
            <person name="Xu Z."/>
            <person name="Zhang H."/>
            <person name="Grigoriev I.V."/>
            <person name="Rokhsar D.S."/>
            <person name="Boore J.L."/>
        </authorList>
    </citation>
    <scope>NUCLEOTIDE SEQUENCE [LARGE SCALE GENOMIC DNA]</scope>
    <source>
        <strain evidence="1 2">P6497</strain>
    </source>
</reference>
<dbReference type="GeneID" id="20641948"/>
<accession>G4ZF29</accession>
<dbReference type="AlphaFoldDB" id="G4ZF29"/>
<dbReference type="InterPro" id="IPR036770">
    <property type="entry name" value="Ankyrin_rpt-contain_sf"/>
</dbReference>
<keyword evidence="2" id="KW-1185">Reference proteome</keyword>
<dbReference type="KEGG" id="psoj:PHYSODRAFT_301116"/>
<dbReference type="EMBL" id="JH159154">
    <property type="protein sequence ID" value="EGZ18460.1"/>
    <property type="molecule type" value="Genomic_DNA"/>
</dbReference>
<evidence type="ECO:0000313" key="2">
    <source>
        <dbReference type="Proteomes" id="UP000002640"/>
    </source>
</evidence>
<dbReference type="SMR" id="G4ZF29"/>
<proteinExistence type="predicted"/>
<gene>
    <name evidence="1" type="ORF">PHYSODRAFT_301116</name>
</gene>
<dbReference type="RefSeq" id="XP_009527518.1">
    <property type="nucleotide sequence ID" value="XM_009529223.1"/>
</dbReference>
<evidence type="ECO:0000313" key="1">
    <source>
        <dbReference type="EMBL" id="EGZ18460.1"/>
    </source>
</evidence>
<protein>
    <submittedName>
        <fullName evidence="1">Uncharacterized protein</fullName>
    </submittedName>
</protein>